<dbReference type="PROSITE" id="PS51186">
    <property type="entry name" value="GNAT"/>
    <property type="match status" value="1"/>
</dbReference>
<comment type="similarity">
    <text evidence="3">Belongs to the acetyltransferase family. RimJ subfamily.</text>
</comment>
<dbReference type="Proteomes" id="UP001140510">
    <property type="component" value="Unassembled WGS sequence"/>
</dbReference>
<organism evidence="5 6">
    <name type="scientific">Didymella pomorum</name>
    <dbReference type="NCBI Taxonomy" id="749634"/>
    <lineage>
        <taxon>Eukaryota</taxon>
        <taxon>Fungi</taxon>
        <taxon>Dikarya</taxon>
        <taxon>Ascomycota</taxon>
        <taxon>Pezizomycotina</taxon>
        <taxon>Dothideomycetes</taxon>
        <taxon>Pleosporomycetidae</taxon>
        <taxon>Pleosporales</taxon>
        <taxon>Pleosporineae</taxon>
        <taxon>Didymellaceae</taxon>
        <taxon>Didymella</taxon>
    </lineage>
</organism>
<dbReference type="SUPFAM" id="SSF55729">
    <property type="entry name" value="Acyl-CoA N-acyltransferases (Nat)"/>
    <property type="match status" value="1"/>
</dbReference>
<dbReference type="InterPro" id="IPR007344">
    <property type="entry name" value="GrpB/CoaE"/>
</dbReference>
<dbReference type="Pfam" id="PF04229">
    <property type="entry name" value="GrpB"/>
    <property type="match status" value="1"/>
</dbReference>
<dbReference type="EMBL" id="JAPEVA010000031">
    <property type="protein sequence ID" value="KAJ4405861.1"/>
    <property type="molecule type" value="Genomic_DNA"/>
</dbReference>
<evidence type="ECO:0000256" key="2">
    <source>
        <dbReference type="ARBA" id="ARBA00023315"/>
    </source>
</evidence>
<dbReference type="InterPro" id="IPR016181">
    <property type="entry name" value="Acyl_CoA_acyltransferase"/>
</dbReference>
<reference evidence="5" key="1">
    <citation type="submission" date="2022-10" db="EMBL/GenBank/DDBJ databases">
        <title>Tapping the CABI collections for fungal endophytes: first genome assemblies for Collariella, Neodidymelliopsis, Ascochyta clinopodiicola, Didymella pomorum, Didymosphaeria variabile, Neocosmospora piperis and Neocucurbitaria cava.</title>
        <authorList>
            <person name="Hill R."/>
        </authorList>
    </citation>
    <scope>NUCLEOTIDE SEQUENCE</scope>
    <source>
        <strain evidence="5">IMI 355091</strain>
    </source>
</reference>
<evidence type="ECO:0000313" key="6">
    <source>
        <dbReference type="Proteomes" id="UP001140510"/>
    </source>
</evidence>
<protein>
    <recommendedName>
        <fullName evidence="4">N-acetyltransferase domain-containing protein</fullName>
    </recommendedName>
</protein>
<evidence type="ECO:0000259" key="4">
    <source>
        <dbReference type="PROSITE" id="PS51186"/>
    </source>
</evidence>
<keyword evidence="2" id="KW-0012">Acyltransferase</keyword>
<dbReference type="InterPro" id="IPR043519">
    <property type="entry name" value="NT_sf"/>
</dbReference>
<gene>
    <name evidence="5" type="ORF">N0V91_004970</name>
</gene>
<dbReference type="GO" id="GO:0016747">
    <property type="term" value="F:acyltransferase activity, transferring groups other than amino-acyl groups"/>
    <property type="evidence" value="ECO:0007669"/>
    <property type="project" value="InterPro"/>
</dbReference>
<accession>A0A9W8ZFZ6</accession>
<dbReference type="InterPro" id="IPR051531">
    <property type="entry name" value="N-acetyltransferase"/>
</dbReference>
<keyword evidence="1" id="KW-0808">Transferase</keyword>
<name>A0A9W8ZFZ6_9PLEO</name>
<dbReference type="PANTHER" id="PTHR43792">
    <property type="entry name" value="GNAT FAMILY, PUTATIVE (AFU_ORTHOLOGUE AFUA_3G00765)-RELATED-RELATED"/>
    <property type="match status" value="1"/>
</dbReference>
<comment type="caution">
    <text evidence="5">The sequence shown here is derived from an EMBL/GenBank/DDBJ whole genome shotgun (WGS) entry which is preliminary data.</text>
</comment>
<dbReference type="OrthoDB" id="630895at2759"/>
<dbReference type="InterPro" id="IPR000182">
    <property type="entry name" value="GNAT_dom"/>
</dbReference>
<dbReference type="Pfam" id="PF13302">
    <property type="entry name" value="Acetyltransf_3"/>
    <property type="match status" value="1"/>
</dbReference>
<dbReference type="SUPFAM" id="SSF81301">
    <property type="entry name" value="Nucleotidyltransferase"/>
    <property type="match status" value="1"/>
</dbReference>
<proteinExistence type="inferred from homology"/>
<keyword evidence="6" id="KW-1185">Reference proteome</keyword>
<sequence length="388" mass="43332">MEATINAYNPDWQPPFKRICSTLDVHLCQVPGTASSHIGSTSVPFLSGRSSVDILITVPREELEAAIIALTLSGKYEQSRGGQVTFGTVLSTLGDIHLYAHDLYVCESDSLAARAHIAVRDTLRKDKQLRDEYAAILTRALKAAEDADHKNEEQGSVFAQAKIEAMQEVIIASGQFDSSELATIFSSDCSARWAPICTPRTLIREFELADVDGMFALEGNEENARYQDWPPWSHVQARQNVLRETRKSYEKGRDVVELAVEYDGIFVGRIGGRVTSLSTAADEQKTMDADENDSVERKAKHFDLWYSFLSSCQGKGLATEATAAFIAQLVEKERVEHKSIELEIECDPRNTGSWKLAERLGFSKHSLTERAWESKGEWVDSLVYRKTM</sequence>
<dbReference type="AlphaFoldDB" id="A0A9W8ZFZ6"/>
<dbReference type="Gene3D" id="3.30.460.10">
    <property type="entry name" value="Beta Polymerase, domain 2"/>
    <property type="match status" value="1"/>
</dbReference>
<dbReference type="PANTHER" id="PTHR43792:SF8">
    <property type="entry name" value="[RIBOSOMAL PROTEIN US5]-ALANINE N-ACETYLTRANSFERASE"/>
    <property type="match status" value="1"/>
</dbReference>
<evidence type="ECO:0000313" key="5">
    <source>
        <dbReference type="EMBL" id="KAJ4405861.1"/>
    </source>
</evidence>
<feature type="domain" description="N-acetyltransferase" evidence="4">
    <location>
        <begin position="201"/>
        <end position="388"/>
    </location>
</feature>
<evidence type="ECO:0000256" key="3">
    <source>
        <dbReference type="ARBA" id="ARBA00038502"/>
    </source>
</evidence>
<dbReference type="Gene3D" id="3.40.630.30">
    <property type="match status" value="1"/>
</dbReference>
<evidence type="ECO:0000256" key="1">
    <source>
        <dbReference type="ARBA" id="ARBA00022679"/>
    </source>
</evidence>